<evidence type="ECO:0000313" key="2">
    <source>
        <dbReference type="EMBL" id="SPM41082.1"/>
    </source>
</evidence>
<proteinExistence type="predicted"/>
<feature type="region of interest" description="Disordered" evidence="1">
    <location>
        <begin position="95"/>
        <end position="120"/>
    </location>
</feature>
<feature type="compositionally biased region" description="Polar residues" evidence="1">
    <location>
        <begin position="96"/>
        <end position="106"/>
    </location>
</feature>
<name>A0A2U3PBH0_9MYCO</name>
<dbReference type="Proteomes" id="UP000240424">
    <property type="component" value="Unassembled WGS sequence"/>
</dbReference>
<keyword evidence="2" id="KW-0418">Kinase</keyword>
<dbReference type="RefSeq" id="WP_077079758.1">
    <property type="nucleotide sequence ID" value="NZ_FUEZ01000004.1"/>
</dbReference>
<dbReference type="GO" id="GO:0016301">
    <property type="term" value="F:kinase activity"/>
    <property type="evidence" value="ECO:0007669"/>
    <property type="project" value="UniProtKB-KW"/>
</dbReference>
<keyword evidence="3" id="KW-1185">Reference proteome</keyword>
<dbReference type="AlphaFoldDB" id="A0A2U3PBH0"/>
<dbReference type="Gene3D" id="1.20.5.1930">
    <property type="match status" value="1"/>
</dbReference>
<organism evidence="2 3">
    <name type="scientific">Mycobacterium numidiamassiliense</name>
    <dbReference type="NCBI Taxonomy" id="1841861"/>
    <lineage>
        <taxon>Bacteria</taxon>
        <taxon>Bacillati</taxon>
        <taxon>Actinomycetota</taxon>
        <taxon>Actinomycetes</taxon>
        <taxon>Mycobacteriales</taxon>
        <taxon>Mycobacteriaceae</taxon>
        <taxon>Mycobacterium</taxon>
    </lineage>
</organism>
<sequence>MNPFRAEDVNPVSDAADHAAVAPEFGSALEHARHQTVLADRERIAHDLNDYVIQRIFAVGLDLQGTVARSRSSETTARLNRSISDLQAVIEDIAPPSSNCTSTGHSGSALGSGFGSRSAT</sequence>
<dbReference type="EMBL" id="FUEZ01000004">
    <property type="protein sequence ID" value="SPM41082.1"/>
    <property type="molecule type" value="Genomic_DNA"/>
</dbReference>
<gene>
    <name evidence="2" type="ORF">MNAB215_3285</name>
</gene>
<dbReference type="OrthoDB" id="5241249at2"/>
<accession>A0A2U3PBH0</accession>
<protein>
    <submittedName>
        <fullName evidence="2">Histidine kinase</fullName>
    </submittedName>
</protein>
<evidence type="ECO:0000313" key="3">
    <source>
        <dbReference type="Proteomes" id="UP000240424"/>
    </source>
</evidence>
<keyword evidence="2" id="KW-0808">Transferase</keyword>
<reference evidence="2 3" key="1">
    <citation type="submission" date="2017-01" db="EMBL/GenBank/DDBJ databases">
        <authorList>
            <consortium name="Urmite Genomes"/>
        </authorList>
    </citation>
    <scope>NUCLEOTIDE SEQUENCE [LARGE SCALE GENOMIC DNA]</scope>
    <source>
        <strain evidence="2 3">AB215</strain>
    </source>
</reference>
<evidence type="ECO:0000256" key="1">
    <source>
        <dbReference type="SAM" id="MobiDB-lite"/>
    </source>
</evidence>
<dbReference type="STRING" id="1841861.GCA_900157365_01604"/>